<dbReference type="STRING" id="1727163.AO498_02055"/>
<dbReference type="Gene3D" id="1.20.120.1630">
    <property type="match status" value="1"/>
</dbReference>
<accession>A0A142EJ57</accession>
<evidence type="ECO:0000256" key="5">
    <source>
        <dbReference type="SAM" id="Phobius"/>
    </source>
</evidence>
<evidence type="ECO:0000313" key="6">
    <source>
        <dbReference type="EMBL" id="AMQ55162.1"/>
    </source>
</evidence>
<comment type="subcellular location">
    <subcellularLocation>
        <location evidence="1">Endomembrane system</location>
        <topology evidence="1">Multi-pass membrane protein</topology>
    </subcellularLocation>
</comment>
<name>A0A142EJ57_9BACT</name>
<feature type="transmembrane region" description="Helical" evidence="5">
    <location>
        <begin position="12"/>
        <end position="28"/>
    </location>
</feature>
<dbReference type="GO" id="GO:0012505">
    <property type="term" value="C:endomembrane system"/>
    <property type="evidence" value="ECO:0007669"/>
    <property type="project" value="UniProtKB-SubCell"/>
</dbReference>
<evidence type="ECO:0000256" key="1">
    <source>
        <dbReference type="ARBA" id="ARBA00004127"/>
    </source>
</evidence>
<gene>
    <name evidence="6" type="ORF">AO498_02055</name>
</gene>
<evidence type="ECO:0000256" key="3">
    <source>
        <dbReference type="ARBA" id="ARBA00022989"/>
    </source>
</evidence>
<dbReference type="OrthoDB" id="9809773at2"/>
<proteinExistence type="predicted"/>
<feature type="transmembrane region" description="Helical" evidence="5">
    <location>
        <begin position="48"/>
        <end position="67"/>
    </location>
</feature>
<protein>
    <submittedName>
        <fullName evidence="6">Uncharacterized protein</fullName>
    </submittedName>
</protein>
<reference evidence="6 7" key="2">
    <citation type="journal article" date="2016" name="Genome Announc.">
        <title>Complete Genome Sequence of Algoriphagus sp. Strain M8-2, Isolated from a Brackish Lake.</title>
        <authorList>
            <person name="Muraguchi Y."/>
            <person name="Kushimoto K."/>
            <person name="Ohtsubo Y."/>
            <person name="Suzuki T."/>
            <person name="Dohra H."/>
            <person name="Kimbara K."/>
            <person name="Shintani M."/>
        </authorList>
    </citation>
    <scope>NUCLEOTIDE SEQUENCE [LARGE SCALE GENOMIC DNA]</scope>
    <source>
        <strain evidence="6 7">M8-2</strain>
    </source>
</reference>
<evidence type="ECO:0000313" key="7">
    <source>
        <dbReference type="Proteomes" id="UP000073816"/>
    </source>
</evidence>
<keyword evidence="4 5" id="KW-0472">Membrane</keyword>
<feature type="transmembrane region" description="Helical" evidence="5">
    <location>
        <begin position="133"/>
        <end position="166"/>
    </location>
</feature>
<dbReference type="RefSeq" id="WP_067543091.1">
    <property type="nucleotide sequence ID" value="NZ_CP012836.1"/>
</dbReference>
<organism evidence="6 7">
    <name type="scientific">Algoriphagus sanaruensis</name>
    <dbReference type="NCBI Taxonomy" id="1727163"/>
    <lineage>
        <taxon>Bacteria</taxon>
        <taxon>Pseudomonadati</taxon>
        <taxon>Bacteroidota</taxon>
        <taxon>Cytophagia</taxon>
        <taxon>Cytophagales</taxon>
        <taxon>Cyclobacteriaceae</taxon>
        <taxon>Algoriphagus</taxon>
    </lineage>
</organism>
<dbReference type="GO" id="GO:0016740">
    <property type="term" value="F:transferase activity"/>
    <property type="evidence" value="ECO:0007669"/>
    <property type="project" value="UniProtKB-ARBA"/>
</dbReference>
<reference evidence="7" key="1">
    <citation type="submission" date="2015-09" db="EMBL/GenBank/DDBJ databases">
        <title>Complete sequence of Algoriphagus sp. M8-2.</title>
        <authorList>
            <person name="Shintani M."/>
        </authorList>
    </citation>
    <scope>NUCLEOTIDE SEQUENCE [LARGE SCALE GENOMIC DNA]</scope>
    <source>
        <strain evidence="7">M8-2</strain>
    </source>
</reference>
<dbReference type="InterPro" id="IPR007318">
    <property type="entry name" value="Phopholipid_MeTrfase"/>
</dbReference>
<dbReference type="Pfam" id="PF04191">
    <property type="entry name" value="PEMT"/>
    <property type="match status" value="1"/>
</dbReference>
<sequence>MGWSLSTKEVFMVLSWAAFYTIHSVLASSKLKRFLEDKWGISKKTYRLFYSLISSITFLGIGIQILYLPPKLIFETIGISEKLGYFMATLGVILGIRSFKHISVGEFLGLNSTPSPRADLIQSGLYAWTRHPMYFALFLIFLGYLGVSGTMGALIHLVCLIIYLPVGIYFEEKKMANEFGDAYRLYQKNVPVFFPNPIKKGPKPF</sequence>
<dbReference type="PANTHER" id="PTHR12714">
    <property type="entry name" value="PROTEIN-S ISOPRENYLCYSTEINE O-METHYLTRANSFERASE"/>
    <property type="match status" value="1"/>
</dbReference>
<dbReference type="KEGG" id="alm:AO498_02055"/>
<keyword evidence="7" id="KW-1185">Reference proteome</keyword>
<dbReference type="Proteomes" id="UP000073816">
    <property type="component" value="Chromosome"/>
</dbReference>
<dbReference type="EMBL" id="CP012836">
    <property type="protein sequence ID" value="AMQ55162.1"/>
    <property type="molecule type" value="Genomic_DNA"/>
</dbReference>
<dbReference type="AlphaFoldDB" id="A0A142EJ57"/>
<evidence type="ECO:0000256" key="4">
    <source>
        <dbReference type="ARBA" id="ARBA00023136"/>
    </source>
</evidence>
<keyword evidence="3 5" id="KW-1133">Transmembrane helix</keyword>
<dbReference type="PATRIC" id="fig|1727163.4.peg.434"/>
<evidence type="ECO:0000256" key="2">
    <source>
        <dbReference type="ARBA" id="ARBA00022692"/>
    </source>
</evidence>
<dbReference type="PANTHER" id="PTHR12714:SF9">
    <property type="entry name" value="PROTEIN-S-ISOPRENYLCYSTEINE O-METHYLTRANSFERASE"/>
    <property type="match status" value="1"/>
</dbReference>
<keyword evidence="2 5" id="KW-0812">Transmembrane</keyword>